<dbReference type="SUPFAM" id="SSF81324">
    <property type="entry name" value="Voltage-gated potassium channels"/>
    <property type="match status" value="1"/>
</dbReference>
<evidence type="ECO:0000259" key="16">
    <source>
        <dbReference type="Pfam" id="PF01007"/>
    </source>
</evidence>
<dbReference type="GO" id="GO:0005886">
    <property type="term" value="C:plasma membrane"/>
    <property type="evidence" value="ECO:0007669"/>
    <property type="project" value="TreeGrafter"/>
</dbReference>
<keyword evidence="8 13" id="KW-0406">Ion transport</keyword>
<dbReference type="AlphaFoldDB" id="A0A3Q3R3L4"/>
<dbReference type="InterPro" id="IPR014756">
    <property type="entry name" value="Ig_E-set"/>
</dbReference>
<evidence type="ECO:0000256" key="4">
    <source>
        <dbReference type="ARBA" id="ARBA00022692"/>
    </source>
</evidence>
<keyword evidence="3 13" id="KW-0633">Potassium transport</keyword>
<dbReference type="PANTHER" id="PTHR11767:SF24">
    <property type="entry name" value="INWARD RECTIFIER POTASSIUM CHANNEL 16"/>
    <property type="match status" value="1"/>
</dbReference>
<dbReference type="Proteomes" id="UP000261600">
    <property type="component" value="Unplaced"/>
</dbReference>
<evidence type="ECO:0000313" key="19">
    <source>
        <dbReference type="Proteomes" id="UP000261600"/>
    </source>
</evidence>
<dbReference type="GO" id="GO:1990573">
    <property type="term" value="P:potassium ion import across plasma membrane"/>
    <property type="evidence" value="ECO:0007669"/>
    <property type="project" value="TreeGrafter"/>
</dbReference>
<keyword evidence="7 15" id="KW-1133">Transmembrane helix</keyword>
<dbReference type="Gene3D" id="2.60.40.1400">
    <property type="entry name" value="G protein-activated inward rectifier potassium channel 1"/>
    <property type="match status" value="1"/>
</dbReference>
<evidence type="ECO:0000256" key="5">
    <source>
        <dbReference type="ARBA" id="ARBA00022882"/>
    </source>
</evidence>
<feature type="transmembrane region" description="Helical" evidence="15">
    <location>
        <begin position="43"/>
        <end position="66"/>
    </location>
</feature>
<comment type="subcellular location">
    <subcellularLocation>
        <location evidence="1 13">Membrane</location>
        <topology evidence="1 13">Multi-pass membrane protein</topology>
    </subcellularLocation>
</comment>
<dbReference type="FunFam" id="2.60.40.1400:FF:000003">
    <property type="entry name" value="Potassium voltage-gated channel subfamily J member 16"/>
    <property type="match status" value="1"/>
</dbReference>
<evidence type="ECO:0000256" key="1">
    <source>
        <dbReference type="ARBA" id="ARBA00004141"/>
    </source>
</evidence>
<keyword evidence="19" id="KW-1185">Reference proteome</keyword>
<keyword evidence="6 13" id="KW-0630">Potassium</keyword>
<keyword evidence="4 13" id="KW-0812">Transmembrane</keyword>
<keyword evidence="5 13" id="KW-0851">Voltage-gated channel</keyword>
<dbReference type="InterPro" id="IPR040445">
    <property type="entry name" value="Kir_TM"/>
</dbReference>
<dbReference type="Pfam" id="PF01007">
    <property type="entry name" value="IRK"/>
    <property type="match status" value="1"/>
</dbReference>
<organism evidence="18 19">
    <name type="scientific">Monopterus albus</name>
    <name type="common">Swamp eel</name>
    <dbReference type="NCBI Taxonomy" id="43700"/>
    <lineage>
        <taxon>Eukaryota</taxon>
        <taxon>Metazoa</taxon>
        <taxon>Chordata</taxon>
        <taxon>Craniata</taxon>
        <taxon>Vertebrata</taxon>
        <taxon>Euteleostomi</taxon>
        <taxon>Actinopterygii</taxon>
        <taxon>Neopterygii</taxon>
        <taxon>Teleostei</taxon>
        <taxon>Neoteleostei</taxon>
        <taxon>Acanthomorphata</taxon>
        <taxon>Anabantaria</taxon>
        <taxon>Synbranchiformes</taxon>
        <taxon>Synbranchidae</taxon>
        <taxon>Monopterus</taxon>
    </lineage>
</organism>
<reference evidence="18" key="2">
    <citation type="submission" date="2025-09" db="UniProtKB">
        <authorList>
            <consortium name="Ensembl"/>
        </authorList>
    </citation>
    <scope>IDENTIFICATION</scope>
</reference>
<dbReference type="GO" id="GO:0005242">
    <property type="term" value="F:inward rectifier potassium channel activity"/>
    <property type="evidence" value="ECO:0007669"/>
    <property type="project" value="InterPro"/>
</dbReference>
<reference evidence="18" key="1">
    <citation type="submission" date="2025-08" db="UniProtKB">
        <authorList>
            <consortium name="Ensembl"/>
        </authorList>
    </citation>
    <scope>IDENTIFICATION</scope>
</reference>
<dbReference type="PRINTS" id="PR01320">
    <property type="entry name" value="KIRCHANNEL"/>
</dbReference>
<name>A0A3Q3R3L4_MONAL</name>
<feature type="domain" description="Inward rectifier potassium channel C-terminal" evidence="17">
    <location>
        <begin position="153"/>
        <end position="317"/>
    </location>
</feature>
<feature type="compositionally biased region" description="Polar residues" evidence="14">
    <location>
        <begin position="322"/>
        <end position="341"/>
    </location>
</feature>
<dbReference type="GO" id="GO:0034702">
    <property type="term" value="C:monoatomic ion channel complex"/>
    <property type="evidence" value="ECO:0007669"/>
    <property type="project" value="UniProtKB-KW"/>
</dbReference>
<feature type="compositionally biased region" description="Polar residues" evidence="14">
    <location>
        <begin position="378"/>
        <end position="388"/>
    </location>
</feature>
<proteinExistence type="inferred from homology"/>
<dbReference type="PIRSF" id="PIRSF005465">
    <property type="entry name" value="GIRK_kir"/>
    <property type="match status" value="1"/>
</dbReference>
<sequence>INGGLIMTFKKGHCNVVFRHVPEEWLLFVTDIFTSLVEIRWRVMFLAFTLSYIMSWLFFGTLYWMIALVHGDTKDNTNNPCMYEVHSFTAAFLFSLETQTTIGYGFRGMSENCMIAIITVTIQDVLSCFIDTFVIGIVVAKMASAKKRGQTVGFSHCAVINLRDGYLCLSWRVGDFRRYHLVEGTACAQVVHSMAHTTGKVDVTYEDLVLQQKDIVLVTPTTIFHRIEPSSPLYKMGLVDLRKADFELVVSFTYTDDSTGMLHQTRTSYTPAEILWGQVFQDMIMISRKHYRVDYTLFNQTTKVVVPEVSAEEYDKSERRQPSLQHSNRSSSQHSPWSQLQEKLLKPPVVTVEVMSDSHPEPTVSASQTDRQHLDSLTLPNDFTSTEI</sequence>
<keyword evidence="2 13" id="KW-0813">Transport</keyword>
<evidence type="ECO:0000256" key="14">
    <source>
        <dbReference type="SAM" id="MobiDB-lite"/>
    </source>
</evidence>
<evidence type="ECO:0000256" key="10">
    <source>
        <dbReference type="ARBA" id="ARBA00023303"/>
    </source>
</evidence>
<dbReference type="GO" id="GO:0007399">
    <property type="term" value="P:nervous system development"/>
    <property type="evidence" value="ECO:0007669"/>
    <property type="project" value="UniProtKB-ARBA"/>
</dbReference>
<accession>A0A3Q3R3L4</accession>
<dbReference type="SUPFAM" id="SSF81296">
    <property type="entry name" value="E set domains"/>
    <property type="match status" value="1"/>
</dbReference>
<dbReference type="Pfam" id="PF17655">
    <property type="entry name" value="IRK_C"/>
    <property type="match status" value="1"/>
</dbReference>
<dbReference type="InterPro" id="IPR016449">
    <property type="entry name" value="K_chnl_inward-rec_Kir"/>
</dbReference>
<evidence type="ECO:0000256" key="12">
    <source>
        <dbReference type="PIRSR" id="PIRSR005465-1"/>
    </source>
</evidence>
<feature type="site" description="Role in the control of polyamine-mediated channel gating and in the blocking by intracellular magnesium" evidence="12">
    <location>
        <position position="131"/>
    </location>
</feature>
<evidence type="ECO:0000259" key="17">
    <source>
        <dbReference type="Pfam" id="PF17655"/>
    </source>
</evidence>
<dbReference type="PANTHER" id="PTHR11767">
    <property type="entry name" value="INWARD RECTIFIER POTASSIUM CHANNEL"/>
    <property type="match status" value="1"/>
</dbReference>
<evidence type="ECO:0000256" key="7">
    <source>
        <dbReference type="ARBA" id="ARBA00022989"/>
    </source>
</evidence>
<dbReference type="GO" id="GO:0034765">
    <property type="term" value="P:regulation of monoatomic ion transmembrane transport"/>
    <property type="evidence" value="ECO:0007669"/>
    <property type="project" value="TreeGrafter"/>
</dbReference>
<keyword evidence="10 13" id="KW-0407">Ion channel</keyword>
<evidence type="ECO:0000256" key="8">
    <source>
        <dbReference type="ARBA" id="ARBA00023065"/>
    </source>
</evidence>
<evidence type="ECO:0000256" key="6">
    <source>
        <dbReference type="ARBA" id="ARBA00022958"/>
    </source>
</evidence>
<dbReference type="FunFam" id="1.10.287.70:FF:000019">
    <property type="entry name" value="G protein-activated inward rectifier potassium channel 1"/>
    <property type="match status" value="1"/>
</dbReference>
<evidence type="ECO:0000256" key="11">
    <source>
        <dbReference type="ARBA" id="ARBA00034430"/>
    </source>
</evidence>
<evidence type="ECO:0000256" key="9">
    <source>
        <dbReference type="ARBA" id="ARBA00023136"/>
    </source>
</evidence>
<dbReference type="STRING" id="43700.ENSMALP00000025866"/>
<evidence type="ECO:0008006" key="20">
    <source>
        <dbReference type="Google" id="ProtNLM"/>
    </source>
</evidence>
<feature type="domain" description="Potassium channel inwardly rectifying transmembrane" evidence="16">
    <location>
        <begin position="10"/>
        <end position="144"/>
    </location>
</feature>
<evidence type="ECO:0000256" key="15">
    <source>
        <dbReference type="SAM" id="Phobius"/>
    </source>
</evidence>
<dbReference type="InterPro" id="IPR041647">
    <property type="entry name" value="IRK_C"/>
</dbReference>
<dbReference type="Ensembl" id="ENSMALT00000026344.1">
    <property type="protein sequence ID" value="ENSMALP00000025866.1"/>
    <property type="gene ID" value="ENSMALG00000017983.1"/>
</dbReference>
<comment type="catalytic activity">
    <reaction evidence="11">
        <text>K(+)(in) = K(+)(out)</text>
        <dbReference type="Rhea" id="RHEA:29463"/>
        <dbReference type="ChEBI" id="CHEBI:29103"/>
    </reaction>
</comment>
<keyword evidence="9 15" id="KW-0472">Membrane</keyword>
<evidence type="ECO:0000313" key="18">
    <source>
        <dbReference type="Ensembl" id="ENSMALP00000025866.1"/>
    </source>
</evidence>
<feature type="transmembrane region" description="Helical" evidence="15">
    <location>
        <begin position="114"/>
        <end position="140"/>
    </location>
</feature>
<evidence type="ECO:0000256" key="2">
    <source>
        <dbReference type="ARBA" id="ARBA00022448"/>
    </source>
</evidence>
<comment type="similarity">
    <text evidence="13">Belongs to the inward rectifier-type potassium channel (TC 1.A.2.1) family.</text>
</comment>
<evidence type="ECO:0000256" key="13">
    <source>
        <dbReference type="RuleBase" id="RU003822"/>
    </source>
</evidence>
<dbReference type="Gene3D" id="1.10.287.70">
    <property type="match status" value="1"/>
</dbReference>
<protein>
    <recommendedName>
        <fullName evidence="20">Potassium inwardly rectifying channel subfamily J member 16</fullName>
    </recommendedName>
</protein>
<dbReference type="InterPro" id="IPR013518">
    <property type="entry name" value="K_chnl_inward-rec_Kir_cyto"/>
</dbReference>
<feature type="region of interest" description="Disordered" evidence="14">
    <location>
        <begin position="311"/>
        <end position="388"/>
    </location>
</feature>
<evidence type="ECO:0000256" key="3">
    <source>
        <dbReference type="ARBA" id="ARBA00022538"/>
    </source>
</evidence>